<gene>
    <name evidence="1" type="ORF">CSSPJE1EN2_LOCUS4736</name>
</gene>
<dbReference type="EMBL" id="OZ023713">
    <property type="protein sequence ID" value="CAK9861741.1"/>
    <property type="molecule type" value="Genomic_DNA"/>
</dbReference>
<keyword evidence="2" id="KW-1185">Reference proteome</keyword>
<accession>A0ABP1AGR2</accession>
<proteinExistence type="predicted"/>
<dbReference type="Proteomes" id="UP001497522">
    <property type="component" value="Chromosome 12"/>
</dbReference>
<protein>
    <submittedName>
        <fullName evidence="1">Uncharacterized protein</fullName>
    </submittedName>
</protein>
<name>A0ABP1AGR2_9BRYO</name>
<evidence type="ECO:0000313" key="1">
    <source>
        <dbReference type="EMBL" id="CAK9861741.1"/>
    </source>
</evidence>
<organism evidence="1 2">
    <name type="scientific">Sphagnum jensenii</name>
    <dbReference type="NCBI Taxonomy" id="128206"/>
    <lineage>
        <taxon>Eukaryota</taxon>
        <taxon>Viridiplantae</taxon>
        <taxon>Streptophyta</taxon>
        <taxon>Embryophyta</taxon>
        <taxon>Bryophyta</taxon>
        <taxon>Sphagnophytina</taxon>
        <taxon>Sphagnopsida</taxon>
        <taxon>Sphagnales</taxon>
        <taxon>Sphagnaceae</taxon>
        <taxon>Sphagnum</taxon>
    </lineage>
</organism>
<evidence type="ECO:0000313" key="2">
    <source>
        <dbReference type="Proteomes" id="UP001497522"/>
    </source>
</evidence>
<reference evidence="1" key="1">
    <citation type="submission" date="2024-03" db="EMBL/GenBank/DDBJ databases">
        <authorList>
            <consortium name="ELIXIR-Norway"/>
            <consortium name="Elixir Norway"/>
        </authorList>
    </citation>
    <scope>NUCLEOTIDE SEQUENCE</scope>
</reference>
<sequence>MCHARRGSRQAGEESTIPFCCVLLWEKGYWKRILLCIFCGIRFGVVGCVCGKSFCEPFLVDLLEEEVGFCGFFFGVSLCW</sequence>